<dbReference type="EMBL" id="JADLJS010000018">
    <property type="protein sequence ID" value="MBF8646787.1"/>
    <property type="molecule type" value="Genomic_DNA"/>
</dbReference>
<organism evidence="1 2">
    <name type="scientific">Pseudomonas pudica</name>
    <dbReference type="NCBI Taxonomy" id="272772"/>
    <lineage>
        <taxon>Bacteria</taxon>
        <taxon>Pseudomonadati</taxon>
        <taxon>Pseudomonadota</taxon>
        <taxon>Gammaproteobacteria</taxon>
        <taxon>Pseudomonadales</taxon>
        <taxon>Pseudomonadaceae</taxon>
        <taxon>Pseudomonas</taxon>
    </lineage>
</organism>
<proteinExistence type="predicted"/>
<name>A0ABS0G2L4_9PSED</name>
<dbReference type="Proteomes" id="UP000639294">
    <property type="component" value="Unassembled WGS sequence"/>
</dbReference>
<comment type="caution">
    <text evidence="1">The sequence shown here is derived from an EMBL/GenBank/DDBJ whole genome shotgun (WGS) entry which is preliminary data.</text>
</comment>
<dbReference type="RefSeq" id="WP_135002272.1">
    <property type="nucleotide sequence ID" value="NZ_JADLJR010000036.1"/>
</dbReference>
<keyword evidence="2" id="KW-1185">Reference proteome</keyword>
<gene>
    <name evidence="1" type="ORF">IRZ77_14600</name>
</gene>
<protein>
    <recommendedName>
        <fullName evidence="3">Delta-60 repeat domain-containing protein</fullName>
    </recommendedName>
</protein>
<dbReference type="Pfam" id="PF17164">
    <property type="entry name" value="DUF5122"/>
    <property type="match status" value="2"/>
</dbReference>
<accession>A0ABS0G2L4</accession>
<dbReference type="InterPro" id="IPR013431">
    <property type="entry name" value="Delta_60_rpt"/>
</dbReference>
<evidence type="ECO:0008006" key="3">
    <source>
        <dbReference type="Google" id="ProtNLM"/>
    </source>
</evidence>
<dbReference type="Gene3D" id="2.80.10.50">
    <property type="match status" value="1"/>
</dbReference>
<evidence type="ECO:0000313" key="2">
    <source>
        <dbReference type="Proteomes" id="UP000639294"/>
    </source>
</evidence>
<sequence length="413" mass="44887">MSNNPALWTRIDLPLPEDDTSEIARPPYLVGGFYYSSKNSEAAPGEPTMVLTKLTPDGAAVEAFGEHGTVRIRMPSEQASWLCFVENGDHLVCGVALRATQHFALFRLNKTSGKLDQAFGDGGFKLEPYPKDEVVFPLHKGTSPCHETYQEDTAGYAGSVPQFADGKLRQAVNSGLAQFDLQGNLDKSFNSTGMRRFFTWQNQPLFTLAVVARYAGEDHAGFYYCGMHRVGNKDVQAWVGACDKNGAVVPGFAQEGVWIVNRLPGHPDIAHVSVYSAVQAHDCLYLVGNAGSGTGDSGFVLRLKLDGSVDPSFNDGQAVIFKRPEFDRTKAFAVTPHDSGILIGCAHTFQANDQLPTAIVRLDANGKVDSSFGDNGWLLTPAYPESKTLLTFASGGQQIIELRGEKFLARYPL</sequence>
<reference evidence="1 2" key="1">
    <citation type="submission" date="2020-10" db="EMBL/GenBank/DDBJ databases">
        <title>Genome sequences of Pseudomonas isolates.</title>
        <authorList>
            <person name="Wessels L."/>
            <person name="Reich F."/>
            <person name="Hammerl J."/>
        </authorList>
    </citation>
    <scope>NUCLEOTIDE SEQUENCE [LARGE SCALE GENOMIC DNA]</scope>
    <source>
        <strain evidence="1 2">20-MO00628-0</strain>
    </source>
</reference>
<evidence type="ECO:0000313" key="1">
    <source>
        <dbReference type="EMBL" id="MBF8646787.1"/>
    </source>
</evidence>